<reference evidence="2" key="1">
    <citation type="submission" date="2022-03" db="EMBL/GenBank/DDBJ databases">
        <authorList>
            <person name="Lindestad O."/>
        </authorList>
    </citation>
    <scope>NUCLEOTIDE SEQUENCE</scope>
</reference>
<evidence type="ECO:0000313" key="2">
    <source>
        <dbReference type="EMBL" id="CAH2238556.1"/>
    </source>
</evidence>
<organism evidence="2 3">
    <name type="scientific">Pararge aegeria aegeria</name>
    <dbReference type="NCBI Taxonomy" id="348720"/>
    <lineage>
        <taxon>Eukaryota</taxon>
        <taxon>Metazoa</taxon>
        <taxon>Ecdysozoa</taxon>
        <taxon>Arthropoda</taxon>
        <taxon>Hexapoda</taxon>
        <taxon>Insecta</taxon>
        <taxon>Pterygota</taxon>
        <taxon>Neoptera</taxon>
        <taxon>Endopterygota</taxon>
        <taxon>Lepidoptera</taxon>
        <taxon>Glossata</taxon>
        <taxon>Ditrysia</taxon>
        <taxon>Papilionoidea</taxon>
        <taxon>Nymphalidae</taxon>
        <taxon>Satyrinae</taxon>
        <taxon>Satyrini</taxon>
        <taxon>Parargina</taxon>
        <taxon>Pararge</taxon>
    </lineage>
</organism>
<evidence type="ECO:0000259" key="1">
    <source>
        <dbReference type="Pfam" id="PF25298"/>
    </source>
</evidence>
<dbReference type="EMBL" id="CAKXAJ010025361">
    <property type="protein sequence ID" value="CAH2238556.1"/>
    <property type="molecule type" value="Genomic_DNA"/>
</dbReference>
<gene>
    <name evidence="2" type="primary">jg22538</name>
    <name evidence="2" type="ORF">PAEG_LOCUS15621</name>
</gene>
<dbReference type="Proteomes" id="UP000838756">
    <property type="component" value="Unassembled WGS sequence"/>
</dbReference>
<dbReference type="OrthoDB" id="6925420at2759"/>
<proteinExistence type="predicted"/>
<feature type="domain" description="FP protein C-terminal" evidence="1">
    <location>
        <begin position="143"/>
        <end position="188"/>
    </location>
</feature>
<protein>
    <submittedName>
        <fullName evidence="2">Jg22538 protein</fullName>
    </submittedName>
</protein>
<dbReference type="InterPro" id="IPR057251">
    <property type="entry name" value="FP_C"/>
</dbReference>
<sequence length="194" mass="22635">EAKNDMHLLKKVNEDLRTDVRNLHSRLYLFERESRACNLEIHCVPEHRNENLVNMVEQIGKITGNPIKEGQISKCTRIAKLNKDSPRPRTVLVKFFSPITRDQFYASIIKFNKNKSKEDKLNTSHLGLAGEKYGVFIMEHLSPEAKALHAQARKFKKENQWQFVWSRNGNIFMRKNISSDVVYIKNADIFHTLV</sequence>
<accession>A0A8S4RNA4</accession>
<dbReference type="AlphaFoldDB" id="A0A8S4RNA4"/>
<keyword evidence="3" id="KW-1185">Reference proteome</keyword>
<feature type="non-terminal residue" evidence="2">
    <location>
        <position position="1"/>
    </location>
</feature>
<comment type="caution">
    <text evidence="2">The sequence shown here is derived from an EMBL/GenBank/DDBJ whole genome shotgun (WGS) entry which is preliminary data.</text>
</comment>
<dbReference type="Pfam" id="PF25298">
    <property type="entry name" value="Baculo_FP_2nd"/>
    <property type="match status" value="1"/>
</dbReference>
<evidence type="ECO:0000313" key="3">
    <source>
        <dbReference type="Proteomes" id="UP000838756"/>
    </source>
</evidence>
<name>A0A8S4RNA4_9NEOP</name>